<dbReference type="AlphaFoldDB" id="A0A7J6DKU7"/>
<organism evidence="1 2">
    <name type="scientific">Cannabis sativa</name>
    <name type="common">Hemp</name>
    <name type="synonym">Marijuana</name>
    <dbReference type="NCBI Taxonomy" id="3483"/>
    <lineage>
        <taxon>Eukaryota</taxon>
        <taxon>Viridiplantae</taxon>
        <taxon>Streptophyta</taxon>
        <taxon>Embryophyta</taxon>
        <taxon>Tracheophyta</taxon>
        <taxon>Spermatophyta</taxon>
        <taxon>Magnoliopsida</taxon>
        <taxon>eudicotyledons</taxon>
        <taxon>Gunneridae</taxon>
        <taxon>Pentapetalae</taxon>
        <taxon>rosids</taxon>
        <taxon>fabids</taxon>
        <taxon>Rosales</taxon>
        <taxon>Cannabaceae</taxon>
        <taxon>Cannabis</taxon>
    </lineage>
</organism>
<accession>A0A7J6DKU7</accession>
<sequence>MLEDLNGTLSDNECYNYNGNMARYAFDLRRMVHRSGLIDLGFQGPVYTWAKGGTSSNGVSKMKRVRIVEGGSSSMITCGQETLAVFGFLKRRGREAECFLRKYQEIFKKSIPTLTPLKEGTMQKLISEYDNAELNAIPTAEEIQKAIWDMGRDKAPDQLEERRILSSWWSGFSSEFKAGK</sequence>
<proteinExistence type="predicted"/>
<comment type="caution">
    <text evidence="1">The sequence shown here is derived from an EMBL/GenBank/DDBJ whole genome shotgun (WGS) entry which is preliminary data.</text>
</comment>
<reference evidence="1 2" key="1">
    <citation type="journal article" date="2020" name="bioRxiv">
        <title>Sequence and annotation of 42 cannabis genomes reveals extensive copy number variation in cannabinoid synthesis and pathogen resistance genes.</title>
        <authorList>
            <person name="Mckernan K.J."/>
            <person name="Helbert Y."/>
            <person name="Kane L.T."/>
            <person name="Ebling H."/>
            <person name="Zhang L."/>
            <person name="Liu B."/>
            <person name="Eaton Z."/>
            <person name="Mclaughlin S."/>
            <person name="Kingan S."/>
            <person name="Baybayan P."/>
            <person name="Concepcion G."/>
            <person name="Jordan M."/>
            <person name="Riva A."/>
            <person name="Barbazuk W."/>
            <person name="Harkins T."/>
        </authorList>
    </citation>
    <scope>NUCLEOTIDE SEQUENCE [LARGE SCALE GENOMIC DNA]</scope>
    <source>
        <strain evidence="2">cv. Jamaican Lion 4</strain>
        <tissue evidence="1">Leaf</tissue>
    </source>
</reference>
<name>A0A7J6DKU7_CANSA</name>
<protein>
    <submittedName>
        <fullName evidence="1">Uncharacterized protein</fullName>
    </submittedName>
</protein>
<gene>
    <name evidence="1" type="ORF">G4B88_022249</name>
</gene>
<dbReference type="Proteomes" id="UP000583929">
    <property type="component" value="Unassembled WGS sequence"/>
</dbReference>
<keyword evidence="2" id="KW-1185">Reference proteome</keyword>
<evidence type="ECO:0000313" key="1">
    <source>
        <dbReference type="EMBL" id="KAF4346450.1"/>
    </source>
</evidence>
<dbReference type="EMBL" id="JAATIQ010001002">
    <property type="protein sequence ID" value="KAF4346450.1"/>
    <property type="molecule type" value="Genomic_DNA"/>
</dbReference>
<evidence type="ECO:0000313" key="2">
    <source>
        <dbReference type="Proteomes" id="UP000583929"/>
    </source>
</evidence>